<proteinExistence type="predicted"/>
<evidence type="ECO:0000313" key="9">
    <source>
        <dbReference type="EMBL" id="VAW83594.1"/>
    </source>
</evidence>
<dbReference type="EMBL" id="UOFO01000011">
    <property type="protein sequence ID" value="VAW83594.1"/>
    <property type="molecule type" value="Genomic_DNA"/>
</dbReference>
<feature type="domain" description="SH3b" evidence="8">
    <location>
        <begin position="25"/>
        <end position="91"/>
    </location>
</feature>
<dbReference type="NCBIfam" id="TIGR04211">
    <property type="entry name" value="SH3_and_anchor"/>
    <property type="match status" value="1"/>
</dbReference>
<dbReference type="PROSITE" id="PS51781">
    <property type="entry name" value="SH3B"/>
    <property type="match status" value="1"/>
</dbReference>
<keyword evidence="5 7" id="KW-0472">Membrane</keyword>
<keyword evidence="2 7" id="KW-0812">Transmembrane</keyword>
<dbReference type="Gene3D" id="2.30.30.40">
    <property type="entry name" value="SH3 Domains"/>
    <property type="match status" value="1"/>
</dbReference>
<evidence type="ECO:0000256" key="6">
    <source>
        <dbReference type="SAM" id="MobiDB-lite"/>
    </source>
</evidence>
<dbReference type="InterPro" id="IPR016476">
    <property type="entry name" value="SH3_dom_pro"/>
</dbReference>
<evidence type="ECO:0000259" key="8">
    <source>
        <dbReference type="PROSITE" id="PS51781"/>
    </source>
</evidence>
<feature type="transmembrane region" description="Helical" evidence="7">
    <location>
        <begin position="195"/>
        <end position="213"/>
    </location>
</feature>
<feature type="compositionally biased region" description="Basic and acidic residues" evidence="6">
    <location>
        <begin position="130"/>
        <end position="141"/>
    </location>
</feature>
<evidence type="ECO:0000256" key="5">
    <source>
        <dbReference type="ARBA" id="ARBA00023136"/>
    </source>
</evidence>
<feature type="compositionally biased region" description="Low complexity" evidence="6">
    <location>
        <begin position="112"/>
        <end position="128"/>
    </location>
</feature>
<reference evidence="9" key="1">
    <citation type="submission" date="2018-06" db="EMBL/GenBank/DDBJ databases">
        <authorList>
            <person name="Zhirakovskaya E."/>
        </authorList>
    </citation>
    <scope>NUCLEOTIDE SEQUENCE</scope>
</reference>
<feature type="region of interest" description="Disordered" evidence="6">
    <location>
        <begin position="109"/>
        <end position="141"/>
    </location>
</feature>
<evidence type="ECO:0000256" key="7">
    <source>
        <dbReference type="SAM" id="Phobius"/>
    </source>
</evidence>
<evidence type="ECO:0000256" key="1">
    <source>
        <dbReference type="ARBA" id="ARBA00004167"/>
    </source>
</evidence>
<keyword evidence="3" id="KW-0732">Signal</keyword>
<gene>
    <name evidence="9" type="ORF">MNBD_GAMMA16-812</name>
</gene>
<accession>A0A3B0ZQB2</accession>
<dbReference type="AlphaFoldDB" id="A0A3B0ZQB2"/>
<comment type="subcellular location">
    <subcellularLocation>
        <location evidence="1">Membrane</location>
        <topology evidence="1">Single-pass membrane protein</topology>
    </subcellularLocation>
</comment>
<evidence type="ECO:0000256" key="2">
    <source>
        <dbReference type="ARBA" id="ARBA00022692"/>
    </source>
</evidence>
<dbReference type="GO" id="GO:0016020">
    <property type="term" value="C:membrane"/>
    <property type="evidence" value="ECO:0007669"/>
    <property type="project" value="UniProtKB-SubCell"/>
</dbReference>
<name>A0A3B0ZQB2_9ZZZZ</name>
<dbReference type="SMART" id="SM00287">
    <property type="entry name" value="SH3b"/>
    <property type="match status" value="1"/>
</dbReference>
<evidence type="ECO:0000256" key="3">
    <source>
        <dbReference type="ARBA" id="ARBA00022729"/>
    </source>
</evidence>
<sequence length="231" mass="26199">MKRNFIPLVLIVFFAISLPNITLAQDGIYITDNLRTEIRSGSTREYRIINYARSGTNITIIETDEANKTTKIRLPSGKMGWVQTKHITNQTPARNRLTQTETLLDKLQNQGSSSQQQLASLTTSQQALERSNRKLGKENKKLSQELNKIKETAANALNLDRENQELKKRVFALDRDYQILKQQVTSLKDRSNRDWFVAGAGVLIAGVVFGLILPKLRFRRKSSWSSSGSSF</sequence>
<protein>
    <recommendedName>
        <fullName evidence="8">SH3b domain-containing protein</fullName>
    </recommendedName>
</protein>
<organism evidence="9">
    <name type="scientific">hydrothermal vent metagenome</name>
    <dbReference type="NCBI Taxonomy" id="652676"/>
    <lineage>
        <taxon>unclassified sequences</taxon>
        <taxon>metagenomes</taxon>
        <taxon>ecological metagenomes</taxon>
    </lineage>
</organism>
<dbReference type="InterPro" id="IPR003646">
    <property type="entry name" value="SH3-like_bac-type"/>
</dbReference>
<keyword evidence="4 7" id="KW-1133">Transmembrane helix</keyword>
<evidence type="ECO:0000256" key="4">
    <source>
        <dbReference type="ARBA" id="ARBA00022989"/>
    </source>
</evidence>